<evidence type="ECO:0000313" key="8">
    <source>
        <dbReference type="EMBL" id="ART71407.1"/>
    </source>
</evidence>
<evidence type="ECO:0000256" key="1">
    <source>
        <dbReference type="ARBA" id="ARBA00004141"/>
    </source>
</evidence>
<dbReference type="OrthoDB" id="8274074at2"/>
<keyword evidence="3 7" id="KW-0812">Transmembrane</keyword>
<feature type="transmembrane region" description="Helical" evidence="7">
    <location>
        <begin position="190"/>
        <end position="211"/>
    </location>
</feature>
<feature type="transmembrane region" description="Helical" evidence="7">
    <location>
        <begin position="115"/>
        <end position="139"/>
    </location>
</feature>
<feature type="transmembrane region" description="Helical" evidence="7">
    <location>
        <begin position="372"/>
        <end position="392"/>
    </location>
</feature>
<dbReference type="PIRSF" id="PIRSF006060">
    <property type="entry name" value="AA_transporter"/>
    <property type="match status" value="1"/>
</dbReference>
<evidence type="ECO:0000256" key="3">
    <source>
        <dbReference type="ARBA" id="ARBA00022692"/>
    </source>
</evidence>
<dbReference type="GO" id="GO:0016020">
    <property type="term" value="C:membrane"/>
    <property type="evidence" value="ECO:0007669"/>
    <property type="project" value="UniProtKB-SubCell"/>
</dbReference>
<comment type="subcellular location">
    <subcellularLocation>
        <location evidence="1">Membrane</location>
        <topology evidence="1">Multi-pass membrane protein</topology>
    </subcellularLocation>
</comment>
<feature type="transmembrane region" description="Helical" evidence="7">
    <location>
        <begin position="447"/>
        <end position="468"/>
    </location>
</feature>
<feature type="transmembrane region" description="Helical" evidence="7">
    <location>
        <begin position="72"/>
        <end position="94"/>
    </location>
</feature>
<sequence length="534" mass="56913">MTLDQQTSPDKKAAPETADAPGDTGLEHFGYKQTLDRSIGKFASFAAGVSYISILTGTFQMFYFGYGTAGPAYLWSIPLVFVGQLMIALCFMELAAKYPIAGSVYNWSKALGTKVVGWSAGWMILTASIVTLAAVVLAIDATMPRIWSGFRIIGSHNLLEVSPSNAVLLGAILIVLTTVINALGVRLMTLINSVGVFVELCAAVVIIIVLACNIKRTPALLFHTNGYGAGVPGGFLTLFLIASIASAYIMYGFDTASSLGEETREPRKTAPTAIFRAVLSSCVLGGGILTLAVLATPDLTDPELANKAGGLQYVIESVLNGSWGKVFMVTLTVAISVCALSVHTAAIRIAFAMARDNALPFGEKLASVHPKYQTPIVPAVTIGALAIAILVMNVNQPTIFTIVTSIAVVMIYISYLLVTGPMLVQRFRGNWPPADLKAEGYFTMGRWGFVVNILAVVWGIGMGLNVAWPRPEVYGEGWYNTWGAFIYIGIIAGVGLIWYYTVGRRSIGTLRSHASESVEQAEPDAMATPGPEGI</sequence>
<protein>
    <submittedName>
        <fullName evidence="8">Amino acid permease</fullName>
    </submittedName>
</protein>
<dbReference type="Proteomes" id="UP000195331">
    <property type="component" value="Chromosome"/>
</dbReference>
<reference evidence="8 9" key="1">
    <citation type="submission" date="2017-04" db="EMBL/GenBank/DDBJ databases">
        <title>Whole Genome Sequence of 1,4-Dioxane Degrading Bacterium Mycobacterium dioxanotrophicus PH-06.</title>
        <authorList>
            <person name="He Y."/>
        </authorList>
    </citation>
    <scope>NUCLEOTIDE SEQUENCE [LARGE SCALE GENOMIC DNA]</scope>
    <source>
        <strain evidence="8 9">PH-06</strain>
    </source>
</reference>
<dbReference type="EMBL" id="CP020809">
    <property type="protein sequence ID" value="ART71407.1"/>
    <property type="molecule type" value="Genomic_DNA"/>
</dbReference>
<dbReference type="Pfam" id="PF13520">
    <property type="entry name" value="AA_permease_2"/>
    <property type="match status" value="1"/>
</dbReference>
<dbReference type="Gene3D" id="1.20.1740.10">
    <property type="entry name" value="Amino acid/polyamine transporter I"/>
    <property type="match status" value="1"/>
</dbReference>
<dbReference type="RefSeq" id="WP_087078792.1">
    <property type="nucleotide sequence ID" value="NZ_CP020809.1"/>
</dbReference>
<dbReference type="PANTHER" id="PTHR45649:SF26">
    <property type="entry name" value="OS04G0435100 PROTEIN"/>
    <property type="match status" value="1"/>
</dbReference>
<dbReference type="AlphaFoldDB" id="A0A1Y0C8L0"/>
<dbReference type="PANTHER" id="PTHR45649">
    <property type="entry name" value="AMINO-ACID PERMEASE BAT1"/>
    <property type="match status" value="1"/>
</dbReference>
<evidence type="ECO:0000256" key="6">
    <source>
        <dbReference type="SAM" id="MobiDB-lite"/>
    </source>
</evidence>
<name>A0A1Y0C8L0_9MYCO</name>
<feature type="transmembrane region" description="Helical" evidence="7">
    <location>
        <begin position="42"/>
        <end position="66"/>
    </location>
</feature>
<accession>A0A1Y0C8L0</accession>
<evidence type="ECO:0000256" key="5">
    <source>
        <dbReference type="ARBA" id="ARBA00023136"/>
    </source>
</evidence>
<evidence type="ECO:0000313" key="9">
    <source>
        <dbReference type="Proteomes" id="UP000195331"/>
    </source>
</evidence>
<feature type="transmembrane region" description="Helical" evidence="7">
    <location>
        <begin position="480"/>
        <end position="502"/>
    </location>
</feature>
<dbReference type="InterPro" id="IPR002293">
    <property type="entry name" value="AA/rel_permease1"/>
</dbReference>
<feature type="region of interest" description="Disordered" evidence="6">
    <location>
        <begin position="1"/>
        <end position="25"/>
    </location>
</feature>
<organism evidence="8 9">
    <name type="scientific">Mycobacterium dioxanotrophicus</name>
    <dbReference type="NCBI Taxonomy" id="482462"/>
    <lineage>
        <taxon>Bacteria</taxon>
        <taxon>Bacillati</taxon>
        <taxon>Actinomycetota</taxon>
        <taxon>Actinomycetes</taxon>
        <taxon>Mycobacteriales</taxon>
        <taxon>Mycobacteriaceae</taxon>
        <taxon>Mycobacterium</taxon>
    </lineage>
</organism>
<feature type="transmembrane region" description="Helical" evidence="7">
    <location>
        <begin position="326"/>
        <end position="351"/>
    </location>
</feature>
<proteinExistence type="predicted"/>
<evidence type="ECO:0000256" key="4">
    <source>
        <dbReference type="ARBA" id="ARBA00022989"/>
    </source>
</evidence>
<keyword evidence="2" id="KW-0813">Transport</keyword>
<evidence type="ECO:0000256" key="2">
    <source>
        <dbReference type="ARBA" id="ARBA00022448"/>
    </source>
</evidence>
<feature type="transmembrane region" description="Helical" evidence="7">
    <location>
        <begin position="274"/>
        <end position="295"/>
    </location>
</feature>
<evidence type="ECO:0000256" key="7">
    <source>
        <dbReference type="SAM" id="Phobius"/>
    </source>
</evidence>
<gene>
    <name evidence="8" type="ORF">BTO20_25230</name>
</gene>
<feature type="transmembrane region" description="Helical" evidence="7">
    <location>
        <begin position="231"/>
        <end position="253"/>
    </location>
</feature>
<keyword evidence="4 7" id="KW-1133">Transmembrane helix</keyword>
<dbReference type="KEGG" id="mdx:BTO20_25230"/>
<dbReference type="GO" id="GO:0022857">
    <property type="term" value="F:transmembrane transporter activity"/>
    <property type="evidence" value="ECO:0007669"/>
    <property type="project" value="InterPro"/>
</dbReference>
<keyword evidence="5 7" id="KW-0472">Membrane</keyword>
<feature type="transmembrane region" description="Helical" evidence="7">
    <location>
        <begin position="166"/>
        <end position="183"/>
    </location>
</feature>
<keyword evidence="9" id="KW-1185">Reference proteome</keyword>
<feature type="transmembrane region" description="Helical" evidence="7">
    <location>
        <begin position="398"/>
        <end position="418"/>
    </location>
</feature>